<accession>A0A382YA34</accession>
<feature type="non-terminal residue" evidence="1">
    <location>
        <position position="26"/>
    </location>
</feature>
<gene>
    <name evidence="1" type="ORF">METZ01_LOCUS433030</name>
</gene>
<sequence>MTDSYLKQNCRLCDSKNIEIVLPLEK</sequence>
<evidence type="ECO:0000313" key="1">
    <source>
        <dbReference type="EMBL" id="SVD80176.1"/>
    </source>
</evidence>
<dbReference type="AlphaFoldDB" id="A0A382YA34"/>
<dbReference type="EMBL" id="UINC01174180">
    <property type="protein sequence ID" value="SVD80176.1"/>
    <property type="molecule type" value="Genomic_DNA"/>
</dbReference>
<proteinExistence type="predicted"/>
<reference evidence="1" key="1">
    <citation type="submission" date="2018-05" db="EMBL/GenBank/DDBJ databases">
        <authorList>
            <person name="Lanie J.A."/>
            <person name="Ng W.-L."/>
            <person name="Kazmierczak K.M."/>
            <person name="Andrzejewski T.M."/>
            <person name="Davidsen T.M."/>
            <person name="Wayne K.J."/>
            <person name="Tettelin H."/>
            <person name="Glass J.I."/>
            <person name="Rusch D."/>
            <person name="Podicherti R."/>
            <person name="Tsui H.-C.T."/>
            <person name="Winkler M.E."/>
        </authorList>
    </citation>
    <scope>NUCLEOTIDE SEQUENCE</scope>
</reference>
<organism evidence="1">
    <name type="scientific">marine metagenome</name>
    <dbReference type="NCBI Taxonomy" id="408172"/>
    <lineage>
        <taxon>unclassified sequences</taxon>
        <taxon>metagenomes</taxon>
        <taxon>ecological metagenomes</taxon>
    </lineage>
</organism>
<protein>
    <submittedName>
        <fullName evidence="1">Uncharacterized protein</fullName>
    </submittedName>
</protein>
<name>A0A382YA34_9ZZZZ</name>